<comment type="caution">
    <text evidence="1">The sequence shown here is derived from an EMBL/GenBank/DDBJ whole genome shotgun (WGS) entry which is preliminary data.</text>
</comment>
<keyword evidence="2" id="KW-1185">Reference proteome</keyword>
<dbReference type="AlphaFoldDB" id="A0A0X3VAJ3"/>
<reference evidence="1 2" key="1">
    <citation type="submission" date="2015-10" db="EMBL/GenBank/DDBJ databases">
        <authorList>
            <person name="Gilbert D.G."/>
        </authorList>
    </citation>
    <scope>NUCLEOTIDE SEQUENCE [LARGE SCALE GENOMIC DNA]</scope>
    <source>
        <strain evidence="1 2">NRRL B-16712</strain>
    </source>
</reference>
<dbReference type="Proteomes" id="UP000053244">
    <property type="component" value="Unassembled WGS sequence"/>
</dbReference>
<dbReference type="InterPro" id="IPR045929">
    <property type="entry name" value="DUF6348"/>
</dbReference>
<proteinExistence type="predicted"/>
<evidence type="ECO:0000313" key="1">
    <source>
        <dbReference type="EMBL" id="KUL41718.1"/>
    </source>
</evidence>
<accession>A0A0X3VAJ3</accession>
<organism evidence="1 2">
    <name type="scientific">Actinoplanes awajinensis subsp. mycoplanecinus</name>
    <dbReference type="NCBI Taxonomy" id="135947"/>
    <lineage>
        <taxon>Bacteria</taxon>
        <taxon>Bacillati</taxon>
        <taxon>Actinomycetota</taxon>
        <taxon>Actinomycetes</taxon>
        <taxon>Micromonosporales</taxon>
        <taxon>Micromonosporaceae</taxon>
        <taxon>Actinoplanes</taxon>
    </lineage>
</organism>
<dbReference type="Pfam" id="PF19875">
    <property type="entry name" value="DUF6348"/>
    <property type="match status" value="1"/>
</dbReference>
<evidence type="ECO:0000313" key="2">
    <source>
        <dbReference type="Proteomes" id="UP000053244"/>
    </source>
</evidence>
<name>A0A0X3VAJ3_9ACTN</name>
<sequence>MWQVRETIRELAPDLAAPAVVKNGMLLGRHVPWAVMALPNHTPHDNHFDLAFSTRLDRAGEGLIEDCVSGFGEPREALGVALDIWKQTSGACFLEMAAGGSGEFAGHFDEDDPAGLPGWHTLISEVVAYGPDEPSATAVQDAMLGHLLLRTIAPQLLPALDREQNNGVKVFLCVTPDSLTAEVRVNGEVAEAATAAMAALPWPTVTDAAFARFYAVAVHRT</sequence>
<dbReference type="EMBL" id="LLZH01000010">
    <property type="protein sequence ID" value="KUL41718.1"/>
    <property type="molecule type" value="Genomic_DNA"/>
</dbReference>
<protein>
    <submittedName>
        <fullName evidence="1">Uncharacterized protein</fullName>
    </submittedName>
</protein>
<gene>
    <name evidence="1" type="ORF">ADL15_03035</name>
</gene>